<dbReference type="AlphaFoldDB" id="A0A0X1KQC6"/>
<dbReference type="OrthoDB" id="5838738at2"/>
<dbReference type="RefSeq" id="WP_038059876.1">
    <property type="nucleotide sequence ID" value="NC_022795.1"/>
</dbReference>
<dbReference type="GO" id="GO:0005737">
    <property type="term" value="C:cytoplasm"/>
    <property type="evidence" value="ECO:0007669"/>
    <property type="project" value="InterPro"/>
</dbReference>
<evidence type="ECO:0000313" key="4">
    <source>
        <dbReference type="EMBL" id="AJC73462.1"/>
    </source>
</evidence>
<protein>
    <submittedName>
        <fullName evidence="4">Fucose isomerase</fullName>
    </submittedName>
</protein>
<name>A0A0X1KQC6_9THEM</name>
<evidence type="ECO:0000256" key="1">
    <source>
        <dbReference type="ARBA" id="ARBA00023235"/>
    </source>
</evidence>
<gene>
    <name evidence="4" type="ORF">AJ81_03680</name>
</gene>
<dbReference type="GO" id="GO:0006004">
    <property type="term" value="P:fucose metabolic process"/>
    <property type="evidence" value="ECO:0007669"/>
    <property type="project" value="InterPro"/>
</dbReference>
<dbReference type="PANTHER" id="PTHR36120:SF1">
    <property type="entry name" value="L-FUCOSE ISOMERASE C-TERMINAL DOMAIN-CONTAINING PROTEIN"/>
    <property type="match status" value="1"/>
</dbReference>
<keyword evidence="5" id="KW-1185">Reference proteome</keyword>
<dbReference type="SUPFAM" id="SSF53743">
    <property type="entry name" value="FucI/AraA N-terminal and middle domains"/>
    <property type="match status" value="1"/>
</dbReference>
<accession>A0A0X1KQC6</accession>
<dbReference type="InterPro" id="IPR015888">
    <property type="entry name" value="Fuc_isomerase_C"/>
</dbReference>
<dbReference type="PATRIC" id="fig|1123384.7.peg.718"/>
<proteinExistence type="predicted"/>
<dbReference type="InterPro" id="IPR009015">
    <property type="entry name" value="Fucose_isomerase_N/cen_sf"/>
</dbReference>
<evidence type="ECO:0000313" key="5">
    <source>
        <dbReference type="Proteomes" id="UP000077469"/>
    </source>
</evidence>
<evidence type="ECO:0000256" key="2">
    <source>
        <dbReference type="ARBA" id="ARBA00023277"/>
    </source>
</evidence>
<dbReference type="EMBL" id="CP007141">
    <property type="protein sequence ID" value="AJC73462.1"/>
    <property type="molecule type" value="Genomic_DNA"/>
</dbReference>
<sequence>MTEKVTLGLLVGNRGFFPGSLVEEGRKRILKVLEDMNVNVVTLSTEDTKYGAVENLQDAEKCARLFREHAHEIDGILVTLPNFGDEGSAALAIRMSNLNVPVLVHAFPDELGKMDISHRRDSFCGKISLCNNLVQYGISFTDTTFHVESPESDEFKKDLEKFLAVCRIVKGLKGLKIGAIGARPAAFNTVRFSEKILERHGISVVTVDLSEIIARAKAFESKSDKVVHELEKLEKTFNVNKVPSEALERMARLAAAINEWIEQNKVQAIALQCWTALELLYGVVPCAVMSLLSESLLPSACETDVMGALSMYILQLASGKPSALLDWNNNYGNDPEKAVMFHCSNLPVSFFKSCEMSYQEIIAGTVGAENAYGTCVGRISPGPVTFLRLSTFDDEGIIAGFVAEGEFTDDPIETFGGYGVARIENLRSLLRLITKYGFEHHVAANKSLVKEAVVEALDNYLDWEIFTVDGCECHREE</sequence>
<dbReference type="Proteomes" id="UP000077469">
    <property type="component" value="Chromosome"/>
</dbReference>
<reference evidence="4 5" key="1">
    <citation type="submission" date="2014-01" db="EMBL/GenBank/DDBJ databases">
        <title>Genome sequencing of Thermotog hypogea.</title>
        <authorList>
            <person name="Zhang X."/>
            <person name="Alvare G."/>
            <person name="Fristensky B."/>
            <person name="Chen L."/>
            <person name="Suen T."/>
            <person name="Chen Q."/>
            <person name="Ma K."/>
        </authorList>
    </citation>
    <scope>NUCLEOTIDE SEQUENCE [LARGE SCALE GENOMIC DNA]</scope>
    <source>
        <strain evidence="4 5">DSM 11164</strain>
    </source>
</reference>
<keyword evidence="2" id="KW-0119">Carbohydrate metabolism</keyword>
<dbReference type="Pfam" id="PF02952">
    <property type="entry name" value="Fucose_iso_C"/>
    <property type="match status" value="1"/>
</dbReference>
<evidence type="ECO:0000259" key="3">
    <source>
        <dbReference type="Pfam" id="PF02952"/>
    </source>
</evidence>
<dbReference type="PaxDb" id="1123384-AJ81_03680"/>
<keyword evidence="1 4" id="KW-0413">Isomerase</keyword>
<dbReference type="PANTHER" id="PTHR36120">
    <property type="entry name" value="FUCOSE ISOMERASE"/>
    <property type="match status" value="1"/>
</dbReference>
<dbReference type="STRING" id="1123384.AJ81_03680"/>
<dbReference type="KEGG" id="phy:AJ81_03680"/>
<feature type="domain" description="L-fucose isomerase C-terminal" evidence="3">
    <location>
        <begin position="340"/>
        <end position="465"/>
    </location>
</feature>
<organism evidence="4 5">
    <name type="scientific">Pseudothermotoga hypogea DSM 11164 = NBRC 106472</name>
    <dbReference type="NCBI Taxonomy" id="1123384"/>
    <lineage>
        <taxon>Bacteria</taxon>
        <taxon>Thermotogati</taxon>
        <taxon>Thermotogota</taxon>
        <taxon>Thermotogae</taxon>
        <taxon>Thermotogales</taxon>
        <taxon>Thermotogaceae</taxon>
        <taxon>Pseudothermotoga</taxon>
    </lineage>
</organism>
<dbReference type="GO" id="GO:0008736">
    <property type="term" value="F:L-fucose isomerase activity"/>
    <property type="evidence" value="ECO:0007669"/>
    <property type="project" value="InterPro"/>
</dbReference>